<dbReference type="OrthoDB" id="409956at2759"/>
<dbReference type="AlphaFoldDB" id="A0A9X6RKP7"/>
<name>A0A9X6RKP7_HYPEX</name>
<comment type="caution">
    <text evidence="2">The sequence shown here is derived from an EMBL/GenBank/DDBJ whole genome shotgun (WGS) entry which is preliminary data.</text>
</comment>
<protein>
    <recommendedName>
        <fullName evidence="1">OTU domain-containing protein</fullName>
    </recommendedName>
</protein>
<dbReference type="InterPro" id="IPR038765">
    <property type="entry name" value="Papain-like_cys_pep_sf"/>
</dbReference>
<organism evidence="2 3">
    <name type="scientific">Hypsibius exemplaris</name>
    <name type="common">Freshwater tardigrade</name>
    <dbReference type="NCBI Taxonomy" id="2072580"/>
    <lineage>
        <taxon>Eukaryota</taxon>
        <taxon>Metazoa</taxon>
        <taxon>Ecdysozoa</taxon>
        <taxon>Tardigrada</taxon>
        <taxon>Eutardigrada</taxon>
        <taxon>Parachela</taxon>
        <taxon>Hypsibioidea</taxon>
        <taxon>Hypsibiidae</taxon>
        <taxon>Hypsibius</taxon>
    </lineage>
</organism>
<gene>
    <name evidence="2" type="ORF">BV898_15638</name>
</gene>
<feature type="domain" description="OTU" evidence="1">
    <location>
        <begin position="19"/>
        <end position="172"/>
    </location>
</feature>
<dbReference type="PROSITE" id="PS50802">
    <property type="entry name" value="OTU"/>
    <property type="match status" value="1"/>
</dbReference>
<dbReference type="SUPFAM" id="SSF54001">
    <property type="entry name" value="Cysteine proteinases"/>
    <property type="match status" value="1"/>
</dbReference>
<dbReference type="InterPro" id="IPR003323">
    <property type="entry name" value="OTU_dom"/>
</dbReference>
<dbReference type="Gene3D" id="3.90.70.80">
    <property type="match status" value="1"/>
</dbReference>
<dbReference type="Proteomes" id="UP000192578">
    <property type="component" value="Unassembled WGS sequence"/>
</dbReference>
<evidence type="ECO:0000313" key="3">
    <source>
        <dbReference type="Proteomes" id="UP000192578"/>
    </source>
</evidence>
<keyword evidence="3" id="KW-1185">Reference proteome</keyword>
<dbReference type="CDD" id="cd22744">
    <property type="entry name" value="OTU"/>
    <property type="match status" value="1"/>
</dbReference>
<dbReference type="Pfam" id="PF02338">
    <property type="entry name" value="OTU"/>
    <property type="match status" value="1"/>
</dbReference>
<accession>A0A9X6RKP7</accession>
<sequence>MTTRVSAPLEDILHELGQLIDHNYEPDGNCLFRALSMLLYGTEDRWDEVKAQILSYAETRPDWLMQFFDNNISADNDADDRTFVYFLRDLDTANAWRGEHCIGIACRLFKINIWTFSHAHWETYTRGDRVNDHQKLTSTWVEIALVGGDVAGQPYALLIYKNANHYHAAVRNLLLTARISELTAAPQPVAHVKSIGSAGCEFIPVPFTCAPFLKSPLPAKCPSDELLGKPATPESLAPPRLSTGISRYTLPSTHCLSLPPKSIVAVAETPQFTTFLAPDKQILFYCYREAGRVCKGKALKAKLLEMFQNHYPDFQQMLGILLRRYFDFAKERERISSFCPATSISISANTDRVVAQLLQKKSVAKFAWTDESKQCLGGLVAEITAQNGEVWSEILRRFRSFHPECALADNSIRTRFYDIKKGAQLPAGDNPVLLWQLDANSFLVECAQTADAEDRLNRTLFMTSSRRLEDIMKYWQYGYDISTRPLFEAVCFNCFRMIRKKEHRQVATFPPDQPLENEETMESAVPIEQHYDAAYLVNVNYVAVQGVDRRLETFFICERCRKNPNLLSGDTPLKLFDITMSDRAELRPESDALRCLNGYVKGQIQPCGLFYVRTKKTLDRTFEHRHGEVNILPKLASHYMDMFAIMFEKKPAAITEDVQTGDELRLTQSALDQLVIKNAISLFREHNHLFKTDPKKTAADVVGAVEEMVLLPLYGEIAAADHPMNEVNYGIVHPKNSGVPDIVRVAYGSEYLEEKVWAHIFWQGTGFYQKTAAAAGWSRRN</sequence>
<evidence type="ECO:0000313" key="2">
    <source>
        <dbReference type="EMBL" id="OWA51142.1"/>
    </source>
</evidence>
<evidence type="ECO:0000259" key="1">
    <source>
        <dbReference type="PROSITE" id="PS50802"/>
    </source>
</evidence>
<reference evidence="3" key="1">
    <citation type="submission" date="2017-01" db="EMBL/GenBank/DDBJ databases">
        <title>Comparative genomics of anhydrobiosis in the tardigrade Hypsibius dujardini.</title>
        <authorList>
            <person name="Yoshida Y."/>
            <person name="Koutsovoulos G."/>
            <person name="Laetsch D."/>
            <person name="Stevens L."/>
            <person name="Kumar S."/>
            <person name="Horikawa D."/>
            <person name="Ishino K."/>
            <person name="Komine S."/>
            <person name="Tomita M."/>
            <person name="Blaxter M."/>
            <person name="Arakawa K."/>
        </authorList>
    </citation>
    <scope>NUCLEOTIDE SEQUENCE [LARGE SCALE GENOMIC DNA]</scope>
    <source>
        <strain evidence="3">Z151</strain>
    </source>
</reference>
<dbReference type="EMBL" id="MTYJ01000215">
    <property type="protein sequence ID" value="OWA51142.1"/>
    <property type="molecule type" value="Genomic_DNA"/>
</dbReference>
<proteinExistence type="predicted"/>